<gene>
    <name evidence="5" type="ORF">KCG44_03355</name>
</gene>
<evidence type="ECO:0000256" key="1">
    <source>
        <dbReference type="ARBA" id="ARBA00010688"/>
    </source>
</evidence>
<dbReference type="CDD" id="cd01168">
    <property type="entry name" value="adenosine_kinase"/>
    <property type="match status" value="1"/>
</dbReference>
<dbReference type="InterPro" id="IPR002173">
    <property type="entry name" value="Carboh/pur_kinase_PfkB_CS"/>
</dbReference>
<dbReference type="GO" id="GO:0016301">
    <property type="term" value="F:kinase activity"/>
    <property type="evidence" value="ECO:0007669"/>
    <property type="project" value="UniProtKB-KW"/>
</dbReference>
<dbReference type="InterPro" id="IPR011611">
    <property type="entry name" value="PfkB_dom"/>
</dbReference>
<dbReference type="Proteomes" id="UP000722336">
    <property type="component" value="Unassembled WGS sequence"/>
</dbReference>
<keyword evidence="6" id="KW-1185">Reference proteome</keyword>
<reference evidence="5 6" key="1">
    <citation type="submission" date="2021-04" db="EMBL/GenBank/DDBJ databases">
        <authorList>
            <person name="Pira H."/>
            <person name="Risdian C."/>
            <person name="Wink J."/>
        </authorList>
    </citation>
    <scope>NUCLEOTIDE SEQUENCE [LARGE SCALE GENOMIC DNA]</scope>
    <source>
        <strain evidence="5 6">WHA3</strain>
    </source>
</reference>
<sequence>MPHAPIACIGNAIVDVIAPATDEFLTANNLVKGSMTLIDTAQAEALYAKMQPGREISGGSGANTAAGIAALGVGVRYVGRVADDQLGNVFQHDIRAGGVFYDTPMSSAGTPTARCLILVTPDGERTMHTFLGTSVDLGEADVDFEAAAAADLLYLEGYLWDSDSARPAMERARDLSRAAGKRTAFTLSDGFCVDRHRDSFRELAGGGVDIIFANEDELKSLYETDDFAAALDAQRGKVQIAAITRSDKGSVILAGDETIEVPAKAVASVVDTTGAGDLFASGFLAGLQQDRSLTDCARLGAMAAAEVISHYGARPEADLKALAAKL</sequence>
<dbReference type="EMBL" id="JAGSPA010000001">
    <property type="protein sequence ID" value="MBV7255819.1"/>
    <property type="molecule type" value="Genomic_DNA"/>
</dbReference>
<evidence type="ECO:0000256" key="2">
    <source>
        <dbReference type="ARBA" id="ARBA00022679"/>
    </source>
</evidence>
<dbReference type="InterPro" id="IPR052700">
    <property type="entry name" value="Carb_kinase_PfkB-like"/>
</dbReference>
<accession>A0ABS6SBM7</accession>
<comment type="similarity">
    <text evidence="1">Belongs to the carbohydrate kinase PfkB family.</text>
</comment>
<dbReference type="RefSeq" id="WP_218444195.1">
    <property type="nucleotide sequence ID" value="NZ_JAGSPA010000001.1"/>
</dbReference>
<evidence type="ECO:0000259" key="4">
    <source>
        <dbReference type="Pfam" id="PF00294"/>
    </source>
</evidence>
<protein>
    <submittedName>
        <fullName evidence="5">Adenosine kinase</fullName>
    </submittedName>
</protein>
<dbReference type="PANTHER" id="PTHR43320:SF3">
    <property type="entry name" value="CARBOHYDRATE KINASE PFKB DOMAIN-CONTAINING PROTEIN"/>
    <property type="match status" value="1"/>
</dbReference>
<dbReference type="Pfam" id="PF00294">
    <property type="entry name" value="PfkB"/>
    <property type="match status" value="1"/>
</dbReference>
<evidence type="ECO:0000313" key="6">
    <source>
        <dbReference type="Proteomes" id="UP000722336"/>
    </source>
</evidence>
<proteinExistence type="inferred from homology"/>
<comment type="caution">
    <text evidence="5">The sequence shown here is derived from an EMBL/GenBank/DDBJ whole genome shotgun (WGS) entry which is preliminary data.</text>
</comment>
<keyword evidence="3 5" id="KW-0418">Kinase</keyword>
<feature type="domain" description="Carbohydrate kinase PfkB" evidence="4">
    <location>
        <begin position="49"/>
        <end position="315"/>
    </location>
</feature>
<dbReference type="PROSITE" id="PS00584">
    <property type="entry name" value="PFKB_KINASES_2"/>
    <property type="match status" value="1"/>
</dbReference>
<evidence type="ECO:0000256" key="3">
    <source>
        <dbReference type="ARBA" id="ARBA00022777"/>
    </source>
</evidence>
<organism evidence="5 6">
    <name type="scientific">Pacificimonas pallii</name>
    <dbReference type="NCBI Taxonomy" id="2827236"/>
    <lineage>
        <taxon>Bacteria</taxon>
        <taxon>Pseudomonadati</taxon>
        <taxon>Pseudomonadota</taxon>
        <taxon>Alphaproteobacteria</taxon>
        <taxon>Sphingomonadales</taxon>
        <taxon>Sphingosinicellaceae</taxon>
        <taxon>Pacificimonas</taxon>
    </lineage>
</organism>
<keyword evidence="2" id="KW-0808">Transferase</keyword>
<evidence type="ECO:0000313" key="5">
    <source>
        <dbReference type="EMBL" id="MBV7255819.1"/>
    </source>
</evidence>
<name>A0ABS6SBM7_9SPHN</name>
<dbReference type="PANTHER" id="PTHR43320">
    <property type="entry name" value="SUGAR KINASE"/>
    <property type="match status" value="1"/>
</dbReference>